<dbReference type="InterPro" id="IPR039448">
    <property type="entry name" value="Beta_helix"/>
</dbReference>
<name>A0ABY7YYH3_9HYPH</name>
<keyword evidence="5" id="KW-1185">Reference proteome</keyword>
<gene>
    <name evidence="4" type="ORF">PSQ90_02955</name>
</gene>
<dbReference type="InterPro" id="IPR022388">
    <property type="entry name" value="CHP03808"/>
</dbReference>
<evidence type="ECO:0000256" key="1">
    <source>
        <dbReference type="SAM" id="SignalP"/>
    </source>
</evidence>
<feature type="domain" description="Periplasmic copper-binding protein NosD beta helix" evidence="2">
    <location>
        <begin position="227"/>
        <end position="310"/>
    </location>
</feature>
<dbReference type="InterPro" id="IPR011050">
    <property type="entry name" value="Pectin_lyase_fold/virulence"/>
</dbReference>
<dbReference type="SUPFAM" id="SSF51126">
    <property type="entry name" value="Pectin lyase-like"/>
    <property type="match status" value="1"/>
</dbReference>
<dbReference type="Proteomes" id="UP001222118">
    <property type="component" value="Chromosome"/>
</dbReference>
<protein>
    <submittedName>
        <fullName evidence="4">TIGR03808 family TAT-translocated repetitive protein</fullName>
    </submittedName>
</protein>
<dbReference type="Pfam" id="PF05048">
    <property type="entry name" value="NosD"/>
    <property type="match status" value="1"/>
</dbReference>
<proteinExistence type="predicted"/>
<dbReference type="InterPro" id="IPR012334">
    <property type="entry name" value="Pectin_lyas_fold"/>
</dbReference>
<keyword evidence="1" id="KW-0732">Signal</keyword>
<sequence>MKTLIAPNRRSFLATLGATSLLLCGPLLAQSRLDGASFGIVADDGSDQTAAVQKAIDSAASSGLSLTLPPGEIGVGTLNFPPRLALEGSGSKTILRALGSDPIARIENGERIVIEDIAFAAAPDAPTDQGPLLDFVRSVGVDLVRCRLSGGGGGILARNSVLNIAGCSFADHADAAIHSANSGGMSITNNRIARCGNAGIRIWRDEAGSDGSIVRGNRIKAIDWRDGGNGQNGNGINIYKADEVIIADNHLDGCAFSAIRLNSTRNVQVSGNLCLNSGEVAIFSEFAFSGSVIANNIIDTAATGISITNLDQGEGWRCALAILCATSRQNQRSIPTPSPSAFTPKPIPRYRVTASAMSRALPSWRAMAAFSIMC</sequence>
<evidence type="ECO:0000313" key="4">
    <source>
        <dbReference type="EMBL" id="WDR06443.1"/>
    </source>
</evidence>
<dbReference type="RefSeq" id="WP_282211957.1">
    <property type="nucleotide sequence ID" value="NZ_CP118247.1"/>
</dbReference>
<dbReference type="NCBIfam" id="TIGR03808">
    <property type="entry name" value="RR_plus_rpt_1"/>
    <property type="match status" value="1"/>
</dbReference>
<feature type="chain" id="PRO_5046880767" evidence="1">
    <location>
        <begin position="30"/>
        <end position="374"/>
    </location>
</feature>
<dbReference type="InterPro" id="IPR007742">
    <property type="entry name" value="NosD_dom"/>
</dbReference>
<dbReference type="EMBL" id="CP118247">
    <property type="protein sequence ID" value="WDR06443.1"/>
    <property type="molecule type" value="Genomic_DNA"/>
</dbReference>
<dbReference type="SMART" id="SM00710">
    <property type="entry name" value="PbH1"/>
    <property type="match status" value="6"/>
</dbReference>
<dbReference type="Pfam" id="PF13229">
    <property type="entry name" value="Beta_helix"/>
    <property type="match status" value="1"/>
</dbReference>
<organism evidence="4 5">
    <name type="scientific">Devosia rhodophyticola</name>
    <dbReference type="NCBI Taxonomy" id="3026423"/>
    <lineage>
        <taxon>Bacteria</taxon>
        <taxon>Pseudomonadati</taxon>
        <taxon>Pseudomonadota</taxon>
        <taxon>Alphaproteobacteria</taxon>
        <taxon>Hyphomicrobiales</taxon>
        <taxon>Devosiaceae</taxon>
        <taxon>Devosia</taxon>
    </lineage>
</organism>
<evidence type="ECO:0000259" key="2">
    <source>
        <dbReference type="Pfam" id="PF05048"/>
    </source>
</evidence>
<dbReference type="Gene3D" id="2.160.20.10">
    <property type="entry name" value="Single-stranded right-handed beta-helix, Pectin lyase-like"/>
    <property type="match status" value="1"/>
</dbReference>
<evidence type="ECO:0000313" key="5">
    <source>
        <dbReference type="Proteomes" id="UP001222118"/>
    </source>
</evidence>
<dbReference type="InterPro" id="IPR006626">
    <property type="entry name" value="PbH1"/>
</dbReference>
<accession>A0ABY7YYH3</accession>
<reference evidence="4 5" key="1">
    <citation type="submission" date="2023-02" db="EMBL/GenBank/DDBJ databases">
        <title>Devosia chondri sp. nov., isolated from the phycosphere of marine algae.</title>
        <authorList>
            <person name="Kim J.M."/>
            <person name="Lee J.K."/>
            <person name="Choi B.J."/>
            <person name="Bayburt H."/>
            <person name="Jeon C.O."/>
        </authorList>
    </citation>
    <scope>NUCLEOTIDE SEQUENCE [LARGE SCALE GENOMIC DNA]</scope>
    <source>
        <strain evidence="4 5">G2-5</strain>
    </source>
</reference>
<evidence type="ECO:0000259" key="3">
    <source>
        <dbReference type="Pfam" id="PF13229"/>
    </source>
</evidence>
<feature type="signal peptide" evidence="1">
    <location>
        <begin position="1"/>
        <end position="29"/>
    </location>
</feature>
<feature type="domain" description="Right handed beta helix" evidence="3">
    <location>
        <begin position="145"/>
        <end position="222"/>
    </location>
</feature>